<organism evidence="1 2">
    <name type="scientific">Orbilia ellipsospora</name>
    <dbReference type="NCBI Taxonomy" id="2528407"/>
    <lineage>
        <taxon>Eukaryota</taxon>
        <taxon>Fungi</taxon>
        <taxon>Dikarya</taxon>
        <taxon>Ascomycota</taxon>
        <taxon>Pezizomycotina</taxon>
        <taxon>Orbiliomycetes</taxon>
        <taxon>Orbiliales</taxon>
        <taxon>Orbiliaceae</taxon>
        <taxon>Orbilia</taxon>
    </lineage>
</organism>
<protein>
    <submittedName>
        <fullName evidence="1">Uncharacterized protein</fullName>
    </submittedName>
</protein>
<accession>A0AAV9X0R7</accession>
<dbReference type="Proteomes" id="UP001365542">
    <property type="component" value="Unassembled WGS sequence"/>
</dbReference>
<comment type="caution">
    <text evidence="1">The sequence shown here is derived from an EMBL/GenBank/DDBJ whole genome shotgun (WGS) entry which is preliminary data.</text>
</comment>
<dbReference type="AlphaFoldDB" id="A0AAV9X0R7"/>
<evidence type="ECO:0000313" key="1">
    <source>
        <dbReference type="EMBL" id="KAK6526537.1"/>
    </source>
</evidence>
<gene>
    <name evidence="1" type="ORF">TWF694_005120</name>
</gene>
<keyword evidence="2" id="KW-1185">Reference proteome</keyword>
<reference evidence="1 2" key="1">
    <citation type="submission" date="2019-10" db="EMBL/GenBank/DDBJ databases">
        <authorList>
            <person name="Palmer J.M."/>
        </authorList>
    </citation>
    <scope>NUCLEOTIDE SEQUENCE [LARGE SCALE GENOMIC DNA]</scope>
    <source>
        <strain evidence="1 2">TWF694</strain>
    </source>
</reference>
<sequence length="413" mass="47963">MHVALRQGKDKPYTDVQASNEQEWYEKARALIPYESFFTSKFVLLRGPCSGMEKITLLFRSFGMNIAEISRDTSDIDPYIDELYEPRVDFYDQPTYHQRYWTLLQTKLQELGIPSEGVFARLSDLSWEEEREFSIAREKLIPKYEKGIHGAVPPPGCFKSRPSQSRPKSSFSHSLAVGRQYKLFENCSSDDEDTLYAPELPSDPALKLVEDYEILTRQMQNLDIRRFEAPFDATEEYIISKIKALIEHHKNGTSEQNEDAASENFSMQSLPARGLWLLSKQGNGGWIGGGLGRYEQGRLDPIKPTFDCHPFGLGFVYDPNLHHPSQWPRSEKVTDAVEYLASQHSETEILRHRDWNELDLEYLARIQDEYWLAGLDQGTSQLWYKRSWPWIWFKKGANWELEQPESIDLEAQD</sequence>
<dbReference type="EMBL" id="JAVHJO010000016">
    <property type="protein sequence ID" value="KAK6526537.1"/>
    <property type="molecule type" value="Genomic_DNA"/>
</dbReference>
<evidence type="ECO:0000313" key="2">
    <source>
        <dbReference type="Proteomes" id="UP001365542"/>
    </source>
</evidence>
<name>A0AAV9X0R7_9PEZI</name>
<proteinExistence type="predicted"/>